<proteinExistence type="predicted"/>
<keyword evidence="2" id="KW-1185">Reference proteome</keyword>
<dbReference type="EMBL" id="JAYRBN010000071">
    <property type="protein sequence ID" value="KAL2734623.1"/>
    <property type="molecule type" value="Genomic_DNA"/>
</dbReference>
<organism evidence="1 2">
    <name type="scientific">Vespula maculifrons</name>
    <name type="common">Eastern yellow jacket</name>
    <name type="synonym">Wasp</name>
    <dbReference type="NCBI Taxonomy" id="7453"/>
    <lineage>
        <taxon>Eukaryota</taxon>
        <taxon>Metazoa</taxon>
        <taxon>Ecdysozoa</taxon>
        <taxon>Arthropoda</taxon>
        <taxon>Hexapoda</taxon>
        <taxon>Insecta</taxon>
        <taxon>Pterygota</taxon>
        <taxon>Neoptera</taxon>
        <taxon>Endopterygota</taxon>
        <taxon>Hymenoptera</taxon>
        <taxon>Apocrita</taxon>
        <taxon>Aculeata</taxon>
        <taxon>Vespoidea</taxon>
        <taxon>Vespidae</taxon>
        <taxon>Vespinae</taxon>
        <taxon>Vespula</taxon>
    </lineage>
</organism>
<gene>
    <name evidence="1" type="ORF">V1477_013800</name>
</gene>
<evidence type="ECO:0000313" key="1">
    <source>
        <dbReference type="EMBL" id="KAL2734623.1"/>
    </source>
</evidence>
<dbReference type="Proteomes" id="UP001607303">
    <property type="component" value="Unassembled WGS sequence"/>
</dbReference>
<comment type="caution">
    <text evidence="1">The sequence shown here is derived from an EMBL/GenBank/DDBJ whole genome shotgun (WGS) entry which is preliminary data.</text>
</comment>
<accession>A0ABD2BPB7</accession>
<name>A0ABD2BPB7_VESMC</name>
<evidence type="ECO:0000313" key="2">
    <source>
        <dbReference type="Proteomes" id="UP001607303"/>
    </source>
</evidence>
<protein>
    <submittedName>
        <fullName evidence="1">Uncharacterized protein</fullName>
    </submittedName>
</protein>
<reference evidence="1 2" key="1">
    <citation type="journal article" date="2024" name="Ann. Entomol. Soc. Am.">
        <title>Genomic analyses of the southern and eastern yellowjacket wasps (Hymenoptera: Vespidae) reveal evolutionary signatures of social life.</title>
        <authorList>
            <person name="Catto M.A."/>
            <person name="Caine P.B."/>
            <person name="Orr S.E."/>
            <person name="Hunt B.G."/>
            <person name="Goodisman M.A.D."/>
        </authorList>
    </citation>
    <scope>NUCLEOTIDE SEQUENCE [LARGE SCALE GENOMIC DNA]</scope>
    <source>
        <strain evidence="1">232</strain>
        <tissue evidence="1">Head and thorax</tissue>
    </source>
</reference>
<sequence length="64" mass="7592">MVYISFINFMLAVGSFVQMRKIRYRIKCDWEILENKPELVILKKYAEVSRRCTIIIASNLLLPI</sequence>
<dbReference type="AlphaFoldDB" id="A0ABD2BPB7"/>